<protein>
    <submittedName>
        <fullName evidence="3">Uncharacterized protein</fullName>
    </submittedName>
</protein>
<keyword evidence="1" id="KW-0175">Coiled coil</keyword>
<dbReference type="OMA" id="WSQPIVC"/>
<keyword evidence="4" id="KW-1185">Reference proteome</keyword>
<reference evidence="4" key="1">
    <citation type="journal article" date="2006" name="Science">
        <title>Phytophthora genome sequences uncover evolutionary origins and mechanisms of pathogenesis.</title>
        <authorList>
            <person name="Tyler B.M."/>
            <person name="Tripathy S."/>
            <person name="Zhang X."/>
            <person name="Dehal P."/>
            <person name="Jiang R.H."/>
            <person name="Aerts A."/>
            <person name="Arredondo F.D."/>
            <person name="Baxter L."/>
            <person name="Bensasson D."/>
            <person name="Beynon J.L."/>
            <person name="Chapman J."/>
            <person name="Damasceno C.M."/>
            <person name="Dorrance A.E."/>
            <person name="Dou D."/>
            <person name="Dickerman A.W."/>
            <person name="Dubchak I.L."/>
            <person name="Garbelotto M."/>
            <person name="Gijzen M."/>
            <person name="Gordon S.G."/>
            <person name="Govers F."/>
            <person name="Grunwald N.J."/>
            <person name="Huang W."/>
            <person name="Ivors K.L."/>
            <person name="Jones R.W."/>
            <person name="Kamoun S."/>
            <person name="Krampis K."/>
            <person name="Lamour K.H."/>
            <person name="Lee M.K."/>
            <person name="McDonald W.H."/>
            <person name="Medina M."/>
            <person name="Meijer H.J."/>
            <person name="Nordberg E.K."/>
            <person name="Maclean D.J."/>
            <person name="Ospina-Giraldo M.D."/>
            <person name="Morris P.F."/>
            <person name="Phuntumart V."/>
            <person name="Putnam N.H."/>
            <person name="Rash S."/>
            <person name="Rose J.K."/>
            <person name="Sakihama Y."/>
            <person name="Salamov A.A."/>
            <person name="Savidor A."/>
            <person name="Scheuring C.F."/>
            <person name="Smith B.M."/>
            <person name="Sobral B.W."/>
            <person name="Terry A."/>
            <person name="Torto-Alalibo T.A."/>
            <person name="Win J."/>
            <person name="Xu Z."/>
            <person name="Zhang H."/>
            <person name="Grigoriev I.V."/>
            <person name="Rokhsar D.S."/>
            <person name="Boore J.L."/>
        </authorList>
    </citation>
    <scope>NUCLEOTIDE SEQUENCE [LARGE SCALE GENOMIC DNA]</scope>
    <source>
        <strain evidence="4">Pr102</strain>
    </source>
</reference>
<dbReference type="VEuPathDB" id="FungiDB:KRP22_5563"/>
<dbReference type="Proteomes" id="UP000005238">
    <property type="component" value="Unassembled WGS sequence"/>
</dbReference>
<feature type="region of interest" description="Disordered" evidence="2">
    <location>
        <begin position="369"/>
        <end position="408"/>
    </location>
</feature>
<evidence type="ECO:0000313" key="4">
    <source>
        <dbReference type="Proteomes" id="UP000005238"/>
    </source>
</evidence>
<feature type="compositionally biased region" description="Basic and acidic residues" evidence="2">
    <location>
        <begin position="369"/>
        <end position="378"/>
    </location>
</feature>
<feature type="coiled-coil region" evidence="1">
    <location>
        <begin position="168"/>
        <end position="200"/>
    </location>
</feature>
<proteinExistence type="predicted"/>
<dbReference type="eggNOG" id="ENOG502S6K7">
    <property type="taxonomic scope" value="Eukaryota"/>
</dbReference>
<dbReference type="EnsemblProtists" id="Phyra85010">
    <property type="protein sequence ID" value="Phyra85010"/>
    <property type="gene ID" value="Phyra85010"/>
</dbReference>
<evidence type="ECO:0000313" key="3">
    <source>
        <dbReference type="EnsemblProtists" id="Phyra85010"/>
    </source>
</evidence>
<dbReference type="VEuPathDB" id="FungiDB:KRP23_6187"/>
<evidence type="ECO:0000256" key="1">
    <source>
        <dbReference type="SAM" id="Coils"/>
    </source>
</evidence>
<dbReference type="InParanoid" id="H3H3E8"/>
<dbReference type="EMBL" id="DS566131">
    <property type="status" value="NOT_ANNOTATED_CDS"/>
    <property type="molecule type" value="Genomic_DNA"/>
</dbReference>
<dbReference type="HOGENOM" id="CLU_021075_0_0_1"/>
<evidence type="ECO:0000256" key="2">
    <source>
        <dbReference type="SAM" id="MobiDB-lite"/>
    </source>
</evidence>
<organism evidence="3 4">
    <name type="scientific">Phytophthora ramorum</name>
    <name type="common">Sudden oak death agent</name>
    <dbReference type="NCBI Taxonomy" id="164328"/>
    <lineage>
        <taxon>Eukaryota</taxon>
        <taxon>Sar</taxon>
        <taxon>Stramenopiles</taxon>
        <taxon>Oomycota</taxon>
        <taxon>Peronosporomycetes</taxon>
        <taxon>Peronosporales</taxon>
        <taxon>Peronosporaceae</taxon>
        <taxon>Phytophthora</taxon>
    </lineage>
</organism>
<dbReference type="AlphaFoldDB" id="H3H3E8"/>
<sequence length="647" mass="73775">MSTKVPFKFEEFYDAFSRSVASDTIFTDGQREKEPPIDSPRTILPTINSEGQIKKHAKGRLLDSADRRRLPWSIRALLEAQEPDGSWMYSSSFEFIINGTAPPPMEGISSKLWATAIAITIWRQFPEYFELLETYYEKAMLHVDENVLRIVRTVLQFDALDHIRPYKSDEARAIREQLAREAAAKREQELDEEMKIARAREEEVRIGKLSRVHARRLPMPIQQLFVAELGNELAKVFSTSLPVLTSSIQSLSNLKVGQLVESCRRRRANGSPPRWHRCRIAAIDQVNRVLQLDFLDGDCESERRVPVKFVRTTLAGAQEDRAAQFEALKGSWSQPIVCKAEIARLEEARASNLKPLPWDPRHHLMLQDPTREEDERTQDGALTPASTGRPCSSARWLTSREKSRENPSRSFDSLFHAAAIMLVQYDRAYAGVQAAMQSGARRYASAVLYRERFHAFDELAEVLVLLVERTVDALDAICRWKQSSSSASPESPKTFVWKGDDFIATCILFPPSPCCQLVRSLDFLGDFPELTEWYGEEFPLDGNPFMRSTSLLDKARECGLQPAVNQQQTASSASTLRATLKLHKRSDNSVASSSPPTWWPQARYSMEFLQRIEQAEQRLLQELLALRWLEKRRVDQTVGHGEIFSSR</sequence>
<feature type="compositionally biased region" description="Basic and acidic residues" evidence="2">
    <location>
        <begin position="398"/>
        <end position="407"/>
    </location>
</feature>
<reference evidence="3" key="2">
    <citation type="submission" date="2015-06" db="UniProtKB">
        <authorList>
            <consortium name="EnsemblProtists"/>
        </authorList>
    </citation>
    <scope>IDENTIFICATION</scope>
    <source>
        <strain evidence="3">Pr102</strain>
    </source>
</reference>
<dbReference type="STRING" id="164328.H3H3E8"/>
<name>H3H3E8_PHYRM</name>
<accession>H3H3E8</accession>